<keyword evidence="1" id="KW-0472">Membrane</keyword>
<proteinExistence type="predicted"/>
<comment type="caution">
    <text evidence="2">The sequence shown here is derived from an EMBL/GenBank/DDBJ whole genome shotgun (WGS) entry which is preliminary data.</text>
</comment>
<evidence type="ECO:0000313" key="2">
    <source>
        <dbReference type="EMBL" id="PKI80817.1"/>
    </source>
</evidence>
<dbReference type="KEGG" id="ahs:AHALO_1489"/>
<evidence type="ECO:0000256" key="1">
    <source>
        <dbReference type="SAM" id="Phobius"/>
    </source>
</evidence>
<keyword evidence="1" id="KW-1133">Transmembrane helix</keyword>
<protein>
    <submittedName>
        <fullName evidence="2">Uncharacterized protein</fullName>
    </submittedName>
</protein>
<dbReference type="OrthoDB" id="5366186at2"/>
<feature type="transmembrane region" description="Helical" evidence="1">
    <location>
        <begin position="6"/>
        <end position="25"/>
    </location>
</feature>
<dbReference type="Proteomes" id="UP000233248">
    <property type="component" value="Unassembled WGS sequence"/>
</dbReference>
<dbReference type="EMBL" id="NXIF01000027">
    <property type="protein sequence ID" value="PKI80817.1"/>
    <property type="molecule type" value="Genomic_DNA"/>
</dbReference>
<name>A0A2N1J2M7_9BACT</name>
<gene>
    <name evidence="2" type="ORF">CP960_07380</name>
</gene>
<evidence type="ECO:0000313" key="3">
    <source>
        <dbReference type="Proteomes" id="UP000233248"/>
    </source>
</evidence>
<sequence>MIFKVFFTIFFTIFLGFCFIFYFNFSYDKENKYNRLNSMVLLTNNFKISFSNSYTEDNSQLQNKPFLFHKSTNHMDFIYVK</sequence>
<accession>A0A2N1J2M7</accession>
<dbReference type="RefSeq" id="WP_101184776.1">
    <property type="nucleotide sequence ID" value="NZ_CP031218.1"/>
</dbReference>
<reference evidence="2 3" key="1">
    <citation type="submission" date="2017-09" db="EMBL/GenBank/DDBJ databases">
        <title>Genomics of the genus Arcobacter.</title>
        <authorList>
            <person name="Perez-Cataluna A."/>
            <person name="Figueras M.J."/>
            <person name="Salas-Masso N."/>
        </authorList>
    </citation>
    <scope>NUCLEOTIDE SEQUENCE [LARGE SCALE GENOMIC DNA]</scope>
    <source>
        <strain evidence="2 3">DSM 18005</strain>
    </source>
</reference>
<organism evidence="2 3">
    <name type="scientific">Malaciobacter halophilus</name>
    <dbReference type="NCBI Taxonomy" id="197482"/>
    <lineage>
        <taxon>Bacteria</taxon>
        <taxon>Pseudomonadati</taxon>
        <taxon>Campylobacterota</taxon>
        <taxon>Epsilonproteobacteria</taxon>
        <taxon>Campylobacterales</taxon>
        <taxon>Arcobacteraceae</taxon>
        <taxon>Malaciobacter</taxon>
    </lineage>
</organism>
<keyword evidence="3" id="KW-1185">Reference proteome</keyword>
<keyword evidence="1" id="KW-0812">Transmembrane</keyword>
<dbReference type="AlphaFoldDB" id="A0A2N1J2M7"/>